<gene>
    <name evidence="1" type="ORF">ACFOOI_02925</name>
</gene>
<name>A0ABV7YR14_9BACT</name>
<proteinExistence type="predicted"/>
<accession>A0ABV7YR14</accession>
<comment type="caution">
    <text evidence="1">The sequence shown here is derived from an EMBL/GenBank/DDBJ whole genome shotgun (WGS) entry which is preliminary data.</text>
</comment>
<organism evidence="1 2">
    <name type="scientific">Lacihabitans lacunae</name>
    <dbReference type="NCBI Taxonomy" id="1028214"/>
    <lineage>
        <taxon>Bacteria</taxon>
        <taxon>Pseudomonadati</taxon>
        <taxon>Bacteroidota</taxon>
        <taxon>Cytophagia</taxon>
        <taxon>Cytophagales</taxon>
        <taxon>Leadbetterellaceae</taxon>
        <taxon>Lacihabitans</taxon>
    </lineage>
</organism>
<evidence type="ECO:0000313" key="2">
    <source>
        <dbReference type="Proteomes" id="UP001595616"/>
    </source>
</evidence>
<dbReference type="Pfam" id="PF12864">
    <property type="entry name" value="DUF3822"/>
    <property type="match status" value="1"/>
</dbReference>
<dbReference type="InterPro" id="IPR024213">
    <property type="entry name" value="DUF3822"/>
</dbReference>
<protein>
    <submittedName>
        <fullName evidence="1">DUF3822 family protein</fullName>
    </submittedName>
</protein>
<sequence length="273" mass="31975">MDNVFKICDDRFKIEEIDQHVLIMQISVSRFKFIIKKKETVYWLEDHFLGVDIGFTNAANKVAEIINNHTFLAANFWKEIKIIYDTPFFILISEALNNDGDEFSFLKSCFPRNNSFNFISNSHKINKHILLSQYPAAFAEVFSKIYPNKDLFEVSLPALVLNHFTAGNKLKDRNNIFVDDKFMYVLAMNKETLIFNCTPLISRNIDSFLKESLKKKENTFVEYFGELTEYSPFYRLLKENIQNINLGESQGKVKLTQYFGEISEHRYLSLFIA</sequence>
<evidence type="ECO:0000313" key="1">
    <source>
        <dbReference type="EMBL" id="MFC3809594.1"/>
    </source>
</evidence>
<dbReference type="RefSeq" id="WP_379834854.1">
    <property type="nucleotide sequence ID" value="NZ_JBHRYQ010000001.1"/>
</dbReference>
<keyword evidence="2" id="KW-1185">Reference proteome</keyword>
<reference evidence="2" key="1">
    <citation type="journal article" date="2019" name="Int. J. Syst. Evol. Microbiol.">
        <title>The Global Catalogue of Microorganisms (GCM) 10K type strain sequencing project: providing services to taxonomists for standard genome sequencing and annotation.</title>
        <authorList>
            <consortium name="The Broad Institute Genomics Platform"/>
            <consortium name="The Broad Institute Genome Sequencing Center for Infectious Disease"/>
            <person name="Wu L."/>
            <person name="Ma J."/>
        </authorList>
    </citation>
    <scope>NUCLEOTIDE SEQUENCE [LARGE SCALE GENOMIC DNA]</scope>
    <source>
        <strain evidence="2">CECT 7956</strain>
    </source>
</reference>
<dbReference type="Proteomes" id="UP001595616">
    <property type="component" value="Unassembled WGS sequence"/>
</dbReference>
<dbReference type="Gene3D" id="3.30.420.250">
    <property type="match status" value="1"/>
</dbReference>
<dbReference type="EMBL" id="JBHRYQ010000001">
    <property type="protein sequence ID" value="MFC3809594.1"/>
    <property type="molecule type" value="Genomic_DNA"/>
</dbReference>